<dbReference type="EMBL" id="CP138894">
    <property type="protein sequence ID" value="WPK23086.1"/>
    <property type="molecule type" value="Genomic_DNA"/>
</dbReference>
<dbReference type="InterPro" id="IPR041675">
    <property type="entry name" value="PH_5"/>
</dbReference>
<dbReference type="GeneID" id="88171380"/>
<evidence type="ECO:0000259" key="5">
    <source>
        <dbReference type="PROSITE" id="PS50010"/>
    </source>
</evidence>
<dbReference type="Gene3D" id="2.30.29.30">
    <property type="entry name" value="Pleckstrin-homology domain (PH domain)/Phosphotyrosine-binding domain (PTB)"/>
    <property type="match status" value="1"/>
</dbReference>
<dbReference type="InterPro" id="IPR011993">
    <property type="entry name" value="PH-like_dom_sf"/>
</dbReference>
<proteinExistence type="predicted"/>
<dbReference type="PROSITE" id="PS50010">
    <property type="entry name" value="DH_2"/>
    <property type="match status" value="1"/>
</dbReference>
<evidence type="ECO:0008006" key="9">
    <source>
        <dbReference type="Google" id="ProtNLM"/>
    </source>
</evidence>
<dbReference type="PROSITE" id="PS50219">
    <property type="entry name" value="CNH"/>
    <property type="match status" value="1"/>
</dbReference>
<evidence type="ECO:0000259" key="6">
    <source>
        <dbReference type="PROSITE" id="PS50219"/>
    </source>
</evidence>
<dbReference type="InterPro" id="IPR001180">
    <property type="entry name" value="CNH_dom"/>
</dbReference>
<dbReference type="SMART" id="SM00233">
    <property type="entry name" value="PH"/>
    <property type="match status" value="1"/>
</dbReference>
<dbReference type="Pfam" id="PF23582">
    <property type="entry name" value="WHD_RGF3"/>
    <property type="match status" value="1"/>
</dbReference>
<keyword evidence="2" id="KW-0344">Guanine-nucleotide releasing factor</keyword>
<dbReference type="SUPFAM" id="SSF48065">
    <property type="entry name" value="DBL homology domain (DH-domain)"/>
    <property type="match status" value="1"/>
</dbReference>
<dbReference type="Pfam" id="PF15405">
    <property type="entry name" value="PH_5"/>
    <property type="match status" value="1"/>
</dbReference>
<name>A0AAX4H3G9_9ASCO</name>
<dbReference type="InterPro" id="IPR035899">
    <property type="entry name" value="DBL_dom_sf"/>
</dbReference>
<dbReference type="Gene3D" id="1.20.900.10">
    <property type="entry name" value="Dbl homology (DH) domain"/>
    <property type="match status" value="1"/>
</dbReference>
<dbReference type="PANTHER" id="PTHR46572">
    <property type="entry name" value="RHO1 GDP-GTP EXCHANGE PROTEIN 1-RELATED"/>
    <property type="match status" value="1"/>
</dbReference>
<dbReference type="PROSITE" id="PS50003">
    <property type="entry name" value="PH_DOMAIN"/>
    <property type="match status" value="1"/>
</dbReference>
<organism evidence="7 8">
    <name type="scientific">Australozyma saopauloensis</name>
    <dbReference type="NCBI Taxonomy" id="291208"/>
    <lineage>
        <taxon>Eukaryota</taxon>
        <taxon>Fungi</taxon>
        <taxon>Dikarya</taxon>
        <taxon>Ascomycota</taxon>
        <taxon>Saccharomycotina</taxon>
        <taxon>Pichiomycetes</taxon>
        <taxon>Metschnikowiaceae</taxon>
        <taxon>Australozyma</taxon>
    </lineage>
</organism>
<feature type="region of interest" description="Disordered" evidence="3">
    <location>
        <begin position="1"/>
        <end position="33"/>
    </location>
</feature>
<dbReference type="RefSeq" id="XP_062875473.1">
    <property type="nucleotide sequence ID" value="XM_063019403.1"/>
</dbReference>
<sequence length="1381" mass="157019">MSEVNRTPRRKPPPPLGDDASPHTHSSEDPSVNRVVSEIRFEYEDPNLAPFLAYSAKEPTLPPLDITVERPPDEYADTTYDELILNFTSARAKGPQDLPPDPYFVPETSFLEEDERSFLHQSPMETHGYLLSPRRGSHSSKRWSGSARKFQNLLQRGTSPAGSREWDRLGSPHLYENSPSPSNSRNNLPYPADEINLSNESDLSPDISSYYELKDPTQLTPTQIPSLVSHDSIQKPSIDIPQSNILQNSYYFMQSSPPLFQTSVASSPELPNRFIRTSASSSPIRHLGHRRSSGDIFSPIADNSSSPSSSPRKYTSLKHLNNSTEDESIFDQYDNHGEERFPEWSLIEHAELYFYDEQLDSFTEPYDFDYSKLPELPNVSMHTKTSSDALSLFISKQIPPPALKASVSSKKYGDLPPVPMDLPSLEFSASSLMAGHFQECRNVWSLSEISNWCLKFSGWVNDQSISSKDFEKVLTKLLVFHKPNLSVDVIERNVKHLLMRLTETGLVVKSGEEDKRTCPITFRPSSIHISTGVLVELCPCYCRETDFVSNSYQISCYSSLCPINKRIAHENFMNEAVADDIILSNDWANHWGLTAHEISLDPSGSKKQSLLFDLIKFEQTFLNRANLFIGIAGPEFIRCATLLLAQNSSMTMLKMKTDILNSAKALAAIHHSELLNPLKNILISEGKFIRNVREIADVYFAWSKLVEEPLQQYMSVLPTIEDILSYEVFKGWDLNILNDPRMREQQVNGNLLLISTFNSRYQQLPLQLADVRKFFEEDDEEYIKLTKAIDSIKLLGAKANEMKVLADNVHLLKQVEKHLAWKSNMFKVNLNLSSPNRKFYFRGDLFRKGDLKINTTAVHVIVLDNYVLITERQRSNKVSTFKVTENPIPLQFLLFENRESDTQLNRTATPPTVGNQPCEIEEDSQAYSFKIRYAGRGKSQAHTLFAKSETERKKWISVFLQARFGVVKRFDAVNPFGVVLLEDSFFAYDQNSKITKLPILASNDPLLAITKNSRDHLKDRRVPADLYSPSISRAQLLYTQGTCSETFTYRNSFFMFLGLHSGVLCSDGKNLWKKIVNLNNVTKLSVIPELSVVLVLANKELRYYPLQSLIDVYYERKERLSSFSLTNGAVLFYEYGRHKEVPTLFVARKKNSGTTTFKVFALETDMNGILSSFSVIKRFYIQAECYGLSIFNTSIAVHTNRGFEILDLDKLVPRTVPELPPQELSSKKLDAYSRKKDTRVTEQIRKALAHTTPMGMYKLSNNKEFLLVYADCAVFVNKNGKLSRKSMICFDFRPRHCAFLNNHLVLVCEEVIEVWSISDFTSGANTLVQVIPGKDIQMMNNKSFEFRCANPKLAGLQVLFRLIPKEELFSAAKSAEYMPAQ</sequence>
<protein>
    <recommendedName>
        <fullName evidence="9">Rho1 guanine nucleotide exchange factor TUS1</fullName>
    </recommendedName>
</protein>
<keyword evidence="8" id="KW-1185">Reference proteome</keyword>
<dbReference type="SMART" id="SM00036">
    <property type="entry name" value="CNH"/>
    <property type="match status" value="1"/>
</dbReference>
<dbReference type="Pfam" id="PF00780">
    <property type="entry name" value="CNH"/>
    <property type="match status" value="1"/>
</dbReference>
<reference evidence="7 8" key="1">
    <citation type="submission" date="2023-10" db="EMBL/GenBank/DDBJ databases">
        <title>Draft Genome Sequence of Candida saopaulonensis from a very Premature Infant with Sepsis.</title>
        <authorList>
            <person name="Ning Y."/>
            <person name="Dai R."/>
            <person name="Xiao M."/>
            <person name="Xu Y."/>
            <person name="Yan Q."/>
            <person name="Zhang L."/>
        </authorList>
    </citation>
    <scope>NUCLEOTIDE SEQUENCE [LARGE SCALE GENOMIC DNA]</scope>
    <source>
        <strain evidence="7 8">19XY460</strain>
    </source>
</reference>
<dbReference type="InterPro" id="IPR052233">
    <property type="entry name" value="Rho-type_GEFs"/>
</dbReference>
<dbReference type="InterPro" id="IPR000219">
    <property type="entry name" value="DH_dom"/>
</dbReference>
<feature type="domain" description="CNH" evidence="6">
    <location>
        <begin position="1038"/>
        <end position="1346"/>
    </location>
</feature>
<dbReference type="KEGG" id="asau:88171380"/>
<evidence type="ECO:0000259" key="4">
    <source>
        <dbReference type="PROSITE" id="PS50003"/>
    </source>
</evidence>
<dbReference type="Proteomes" id="UP001338582">
    <property type="component" value="Chromosome 1"/>
</dbReference>
<feature type="region of interest" description="Disordered" evidence="3">
    <location>
        <begin position="127"/>
        <end position="201"/>
    </location>
</feature>
<feature type="domain" description="DH" evidence="5">
    <location>
        <begin position="606"/>
        <end position="802"/>
    </location>
</feature>
<dbReference type="SUPFAM" id="SSF50729">
    <property type="entry name" value="PH domain-like"/>
    <property type="match status" value="1"/>
</dbReference>
<dbReference type="GO" id="GO:0005085">
    <property type="term" value="F:guanyl-nucleotide exchange factor activity"/>
    <property type="evidence" value="ECO:0007669"/>
    <property type="project" value="UniProtKB-KW"/>
</dbReference>
<dbReference type="InterPro" id="IPR001849">
    <property type="entry name" value="PH_domain"/>
</dbReference>
<evidence type="ECO:0000313" key="7">
    <source>
        <dbReference type="EMBL" id="WPK23086.1"/>
    </source>
</evidence>
<feature type="domain" description="PH" evidence="4">
    <location>
        <begin position="838"/>
        <end position="964"/>
    </location>
</feature>
<accession>A0AAX4H3G9</accession>
<evidence type="ECO:0000256" key="1">
    <source>
        <dbReference type="ARBA" id="ARBA00022553"/>
    </source>
</evidence>
<feature type="compositionally biased region" description="Polar residues" evidence="3">
    <location>
        <begin position="152"/>
        <end position="161"/>
    </location>
</feature>
<evidence type="ECO:0000313" key="8">
    <source>
        <dbReference type="Proteomes" id="UP001338582"/>
    </source>
</evidence>
<evidence type="ECO:0000256" key="3">
    <source>
        <dbReference type="SAM" id="MobiDB-lite"/>
    </source>
</evidence>
<dbReference type="PANTHER" id="PTHR46572:SF1">
    <property type="entry name" value="RHO1 GUANINE NUCLEOTIDE EXCHANGE FACTOR TUS1"/>
    <property type="match status" value="1"/>
</dbReference>
<gene>
    <name evidence="7" type="ORF">PUMCH_000311</name>
</gene>
<feature type="region of interest" description="Disordered" evidence="3">
    <location>
        <begin position="281"/>
        <end position="316"/>
    </location>
</feature>
<dbReference type="InterPro" id="IPR057283">
    <property type="entry name" value="RGF3_WH"/>
</dbReference>
<evidence type="ECO:0000256" key="2">
    <source>
        <dbReference type="ARBA" id="ARBA00022658"/>
    </source>
</evidence>
<feature type="compositionally biased region" description="Low complexity" evidence="3">
    <location>
        <begin position="177"/>
        <end position="191"/>
    </location>
</feature>
<keyword evidence="1" id="KW-0597">Phosphoprotein</keyword>